<organism evidence="2 3">
    <name type="scientific">Araneus ventricosus</name>
    <name type="common">Orbweaver spider</name>
    <name type="synonym">Epeira ventricosa</name>
    <dbReference type="NCBI Taxonomy" id="182803"/>
    <lineage>
        <taxon>Eukaryota</taxon>
        <taxon>Metazoa</taxon>
        <taxon>Ecdysozoa</taxon>
        <taxon>Arthropoda</taxon>
        <taxon>Chelicerata</taxon>
        <taxon>Arachnida</taxon>
        <taxon>Araneae</taxon>
        <taxon>Araneomorphae</taxon>
        <taxon>Entelegynae</taxon>
        <taxon>Araneoidea</taxon>
        <taxon>Araneidae</taxon>
        <taxon>Araneus</taxon>
    </lineage>
</organism>
<evidence type="ECO:0000313" key="2">
    <source>
        <dbReference type="EMBL" id="GBM38798.1"/>
    </source>
</evidence>
<proteinExistence type="predicted"/>
<evidence type="ECO:0000313" key="3">
    <source>
        <dbReference type="Proteomes" id="UP000499080"/>
    </source>
</evidence>
<protein>
    <submittedName>
        <fullName evidence="2">Uncharacterized protein</fullName>
    </submittedName>
</protein>
<dbReference type="EMBL" id="BGPR01000878">
    <property type="protein sequence ID" value="GBM38798.1"/>
    <property type="molecule type" value="Genomic_DNA"/>
</dbReference>
<reference evidence="2 3" key="1">
    <citation type="journal article" date="2019" name="Sci. Rep.">
        <title>Orb-weaving spider Araneus ventricosus genome elucidates the spidroin gene catalogue.</title>
        <authorList>
            <person name="Kono N."/>
            <person name="Nakamura H."/>
            <person name="Ohtoshi R."/>
            <person name="Moran D.A.P."/>
            <person name="Shinohara A."/>
            <person name="Yoshida Y."/>
            <person name="Fujiwara M."/>
            <person name="Mori M."/>
            <person name="Tomita M."/>
            <person name="Arakawa K."/>
        </authorList>
    </citation>
    <scope>NUCLEOTIDE SEQUENCE [LARGE SCALE GENOMIC DNA]</scope>
</reference>
<name>A0A4Y2FDQ9_ARAVE</name>
<feature type="region of interest" description="Disordered" evidence="1">
    <location>
        <begin position="72"/>
        <end position="94"/>
    </location>
</feature>
<evidence type="ECO:0000256" key="1">
    <source>
        <dbReference type="SAM" id="MobiDB-lite"/>
    </source>
</evidence>
<sequence>MATLIRMVIHIEITSNTHPSDSRCDSLSSEARGLIAFTATDRTLPLEASLSLAEFKTQPLLCSLGSETPLTYPAASHPRTHSATSGMFRMLNES</sequence>
<accession>A0A4Y2FDQ9</accession>
<gene>
    <name evidence="2" type="ORF">AVEN_108740_1</name>
</gene>
<comment type="caution">
    <text evidence="2">The sequence shown here is derived from an EMBL/GenBank/DDBJ whole genome shotgun (WGS) entry which is preliminary data.</text>
</comment>
<keyword evidence="3" id="KW-1185">Reference proteome</keyword>
<dbReference type="Proteomes" id="UP000499080">
    <property type="component" value="Unassembled WGS sequence"/>
</dbReference>
<dbReference type="AlphaFoldDB" id="A0A4Y2FDQ9"/>